<keyword evidence="2" id="KW-1185">Reference proteome</keyword>
<proteinExistence type="predicted"/>
<evidence type="ECO:0000313" key="1">
    <source>
        <dbReference type="EMBL" id="RXH92077.1"/>
    </source>
</evidence>
<protein>
    <submittedName>
        <fullName evidence="1">Uncharacterized protein</fullName>
    </submittedName>
</protein>
<reference evidence="1 2" key="1">
    <citation type="submission" date="2018-10" db="EMBL/GenBank/DDBJ databases">
        <title>A high-quality apple genome assembly.</title>
        <authorList>
            <person name="Hu J."/>
        </authorList>
    </citation>
    <scope>NUCLEOTIDE SEQUENCE [LARGE SCALE GENOMIC DNA]</scope>
    <source>
        <strain evidence="2">cv. HFTH1</strain>
        <tissue evidence="1">Young leaf</tissue>
    </source>
</reference>
<accession>A0A498JBC1</accession>
<dbReference type="EMBL" id="RDQH01000334">
    <property type="protein sequence ID" value="RXH92077.1"/>
    <property type="molecule type" value="Genomic_DNA"/>
</dbReference>
<sequence>AVVRQCFLNFNCHILTRAHHIPSPFHHRSTILSALGLPFHHDFVFGNSRVTSQWVTHPGSALASFSLNFGVPTEPEANELPKSLVLGRDENIHIRITLP</sequence>
<name>A0A498JBC1_MALDO</name>
<dbReference type="Proteomes" id="UP000290289">
    <property type="component" value="Chromosome 8"/>
</dbReference>
<evidence type="ECO:0000313" key="2">
    <source>
        <dbReference type="Proteomes" id="UP000290289"/>
    </source>
</evidence>
<organism evidence="1 2">
    <name type="scientific">Malus domestica</name>
    <name type="common">Apple</name>
    <name type="synonym">Pyrus malus</name>
    <dbReference type="NCBI Taxonomy" id="3750"/>
    <lineage>
        <taxon>Eukaryota</taxon>
        <taxon>Viridiplantae</taxon>
        <taxon>Streptophyta</taxon>
        <taxon>Embryophyta</taxon>
        <taxon>Tracheophyta</taxon>
        <taxon>Spermatophyta</taxon>
        <taxon>Magnoliopsida</taxon>
        <taxon>eudicotyledons</taxon>
        <taxon>Gunneridae</taxon>
        <taxon>Pentapetalae</taxon>
        <taxon>rosids</taxon>
        <taxon>fabids</taxon>
        <taxon>Rosales</taxon>
        <taxon>Rosaceae</taxon>
        <taxon>Amygdaloideae</taxon>
        <taxon>Maleae</taxon>
        <taxon>Malus</taxon>
    </lineage>
</organism>
<dbReference type="AlphaFoldDB" id="A0A498JBC1"/>
<feature type="non-terminal residue" evidence="1">
    <location>
        <position position="1"/>
    </location>
</feature>
<gene>
    <name evidence="1" type="ORF">DVH24_021100</name>
</gene>
<comment type="caution">
    <text evidence="1">The sequence shown here is derived from an EMBL/GenBank/DDBJ whole genome shotgun (WGS) entry which is preliminary data.</text>
</comment>